<organism evidence="1 2">
    <name type="scientific">Peronosclerospora sorghi</name>
    <dbReference type="NCBI Taxonomy" id="230839"/>
    <lineage>
        <taxon>Eukaryota</taxon>
        <taxon>Sar</taxon>
        <taxon>Stramenopiles</taxon>
        <taxon>Oomycota</taxon>
        <taxon>Peronosporomycetes</taxon>
        <taxon>Peronosporales</taxon>
        <taxon>Peronosporaceae</taxon>
        <taxon>Peronosclerospora</taxon>
    </lineage>
</organism>
<dbReference type="EMBL" id="CM047591">
    <property type="protein sequence ID" value="KAI9918589.1"/>
    <property type="molecule type" value="Genomic_DNA"/>
</dbReference>
<keyword evidence="2" id="KW-1185">Reference proteome</keyword>
<proteinExistence type="predicted"/>
<dbReference type="Proteomes" id="UP001163321">
    <property type="component" value="Chromosome 12"/>
</dbReference>
<protein>
    <submittedName>
        <fullName evidence="1">Uncharacterized protein</fullName>
    </submittedName>
</protein>
<accession>A0ACC0WKP2</accession>
<reference evidence="1 2" key="1">
    <citation type="journal article" date="2022" name="bioRxiv">
        <title>The genome of the oomycete Peronosclerospora sorghi, a cosmopolitan pathogen of maize and sorghum, is inflated with dispersed pseudogenes.</title>
        <authorList>
            <person name="Fletcher K."/>
            <person name="Martin F."/>
            <person name="Isakeit T."/>
            <person name="Cavanaugh K."/>
            <person name="Magill C."/>
            <person name="Michelmore R."/>
        </authorList>
    </citation>
    <scope>NUCLEOTIDE SEQUENCE [LARGE SCALE GENOMIC DNA]</scope>
    <source>
        <strain evidence="1">P6</strain>
    </source>
</reference>
<evidence type="ECO:0000313" key="1">
    <source>
        <dbReference type="EMBL" id="KAI9918589.1"/>
    </source>
</evidence>
<gene>
    <name evidence="1" type="ORF">PsorP6_011560</name>
</gene>
<name>A0ACC0WKP2_9STRA</name>
<evidence type="ECO:0000313" key="2">
    <source>
        <dbReference type="Proteomes" id="UP001163321"/>
    </source>
</evidence>
<comment type="caution">
    <text evidence="1">The sequence shown here is derived from an EMBL/GenBank/DDBJ whole genome shotgun (WGS) entry which is preliminary data.</text>
</comment>
<sequence length="120" mass="14024">MHQTKPVFQIATYLLESNVCPTINNWLVALSYIHPLDEALYSIVRHENFRFSTEGYRQVDTDVRKFHVFLKMPQRLRIYVETFHSMWLDSIESVKSFSFLHVVSDLEMGSPTAPEDDSLA</sequence>